<dbReference type="SMART" id="SM00866">
    <property type="entry name" value="UTRA"/>
    <property type="match status" value="1"/>
</dbReference>
<proteinExistence type="predicted"/>
<dbReference type="Pfam" id="PF00392">
    <property type="entry name" value="GntR"/>
    <property type="match status" value="1"/>
</dbReference>
<keyword evidence="2 5" id="KW-0238">DNA-binding</keyword>
<keyword evidence="1" id="KW-0805">Transcription regulation</keyword>
<evidence type="ECO:0000256" key="3">
    <source>
        <dbReference type="ARBA" id="ARBA00023163"/>
    </source>
</evidence>
<gene>
    <name evidence="5" type="ORF">DFR68_101181</name>
</gene>
<dbReference type="SUPFAM" id="SSF64288">
    <property type="entry name" value="Chorismate lyase-like"/>
    <property type="match status" value="1"/>
</dbReference>
<dbReference type="GO" id="GO:0003677">
    <property type="term" value="F:DNA binding"/>
    <property type="evidence" value="ECO:0007669"/>
    <property type="project" value="UniProtKB-KW"/>
</dbReference>
<dbReference type="Gene3D" id="3.40.1410.10">
    <property type="entry name" value="Chorismate lyase-like"/>
    <property type="match status" value="1"/>
</dbReference>
<feature type="domain" description="HTH gntR-type" evidence="4">
    <location>
        <begin position="3"/>
        <end position="69"/>
    </location>
</feature>
<keyword evidence="6" id="KW-1185">Reference proteome</keyword>
<accession>A0A370HDQ3</accession>
<dbReference type="PANTHER" id="PTHR44846">
    <property type="entry name" value="MANNOSYL-D-GLYCERATE TRANSPORT/METABOLISM SYSTEM REPRESSOR MNGR-RELATED"/>
    <property type="match status" value="1"/>
</dbReference>
<dbReference type="SMART" id="SM00345">
    <property type="entry name" value="HTH_GNTR"/>
    <property type="match status" value="1"/>
</dbReference>
<dbReference type="InterPro" id="IPR000524">
    <property type="entry name" value="Tscrpt_reg_HTH_GntR"/>
</dbReference>
<dbReference type="InterPro" id="IPR011663">
    <property type="entry name" value="UTRA"/>
</dbReference>
<name>A0A370HDQ3_9NOCA</name>
<evidence type="ECO:0000259" key="4">
    <source>
        <dbReference type="PROSITE" id="PS50949"/>
    </source>
</evidence>
<dbReference type="InterPro" id="IPR028978">
    <property type="entry name" value="Chorismate_lyase_/UTRA_dom_sf"/>
</dbReference>
<dbReference type="Proteomes" id="UP000255355">
    <property type="component" value="Unassembled WGS sequence"/>
</dbReference>
<dbReference type="RefSeq" id="WP_068017440.1">
    <property type="nucleotide sequence ID" value="NZ_QQAZ01000001.1"/>
</dbReference>
<dbReference type="OrthoDB" id="3252280at2"/>
<dbReference type="InterPro" id="IPR036388">
    <property type="entry name" value="WH-like_DNA-bd_sf"/>
</dbReference>
<evidence type="ECO:0000256" key="2">
    <source>
        <dbReference type="ARBA" id="ARBA00023125"/>
    </source>
</evidence>
<reference evidence="5 6" key="1">
    <citation type="submission" date="2018-07" db="EMBL/GenBank/DDBJ databases">
        <title>Genomic Encyclopedia of Type Strains, Phase IV (KMG-IV): sequencing the most valuable type-strain genomes for metagenomic binning, comparative biology and taxonomic classification.</title>
        <authorList>
            <person name="Goeker M."/>
        </authorList>
    </citation>
    <scope>NUCLEOTIDE SEQUENCE [LARGE SCALE GENOMIC DNA]</scope>
    <source>
        <strain evidence="5 6">DSM 44952</strain>
    </source>
</reference>
<sequence length="254" mass="28042">MPEHRYQTIADQLESEIAQLRPGTRLDSEHVLMKRFGVGRAAARAAVQELERRLRVRRVQGSGTFVSSPIDYVISHDRRPSWHHTVRAAGAVPRSVVLEQSIAPLPAECARRLEVPEGTIAHHMSRLSFIDDVVAALGSEWILHAAAPDLADAMRVEESLDEVLRQIGHVESVRSWCRAASDLPPAEVQKTLRLISPVPVWVVESVNRDADTGRALTYSKAWMRGDAVRVVMEIGSEPCAAAVNSMVTKGVVQQ</sequence>
<dbReference type="InterPro" id="IPR050679">
    <property type="entry name" value="Bact_HTH_transcr_reg"/>
</dbReference>
<keyword evidence="3" id="KW-0804">Transcription</keyword>
<dbReference type="InterPro" id="IPR036390">
    <property type="entry name" value="WH_DNA-bd_sf"/>
</dbReference>
<dbReference type="STRING" id="1210089.GCA_001613165_02196"/>
<evidence type="ECO:0000256" key="1">
    <source>
        <dbReference type="ARBA" id="ARBA00023015"/>
    </source>
</evidence>
<dbReference type="Pfam" id="PF07702">
    <property type="entry name" value="UTRA"/>
    <property type="match status" value="1"/>
</dbReference>
<dbReference type="SUPFAM" id="SSF46785">
    <property type="entry name" value="Winged helix' DNA-binding domain"/>
    <property type="match status" value="1"/>
</dbReference>
<dbReference type="AlphaFoldDB" id="A0A370HDQ3"/>
<dbReference type="EMBL" id="QQAZ01000001">
    <property type="protein sequence ID" value="RDI55348.1"/>
    <property type="molecule type" value="Genomic_DNA"/>
</dbReference>
<dbReference type="Gene3D" id="1.10.10.10">
    <property type="entry name" value="Winged helix-like DNA-binding domain superfamily/Winged helix DNA-binding domain"/>
    <property type="match status" value="1"/>
</dbReference>
<protein>
    <submittedName>
        <fullName evidence="5">DNA-binding GntR family transcriptional regulator</fullName>
    </submittedName>
</protein>
<evidence type="ECO:0000313" key="6">
    <source>
        <dbReference type="Proteomes" id="UP000255355"/>
    </source>
</evidence>
<comment type="caution">
    <text evidence="5">The sequence shown here is derived from an EMBL/GenBank/DDBJ whole genome shotgun (WGS) entry which is preliminary data.</text>
</comment>
<organism evidence="5 6">
    <name type="scientific">Nocardia mexicana</name>
    <dbReference type="NCBI Taxonomy" id="279262"/>
    <lineage>
        <taxon>Bacteria</taxon>
        <taxon>Bacillati</taxon>
        <taxon>Actinomycetota</taxon>
        <taxon>Actinomycetes</taxon>
        <taxon>Mycobacteriales</taxon>
        <taxon>Nocardiaceae</taxon>
        <taxon>Nocardia</taxon>
    </lineage>
</organism>
<dbReference type="GO" id="GO:0003700">
    <property type="term" value="F:DNA-binding transcription factor activity"/>
    <property type="evidence" value="ECO:0007669"/>
    <property type="project" value="InterPro"/>
</dbReference>
<evidence type="ECO:0000313" key="5">
    <source>
        <dbReference type="EMBL" id="RDI55348.1"/>
    </source>
</evidence>
<dbReference type="PROSITE" id="PS50949">
    <property type="entry name" value="HTH_GNTR"/>
    <property type="match status" value="1"/>
</dbReference>